<keyword evidence="2" id="KW-1185">Reference proteome</keyword>
<name>A0A1J8REU6_9AGAM</name>
<reference evidence="1 2" key="1">
    <citation type="submission" date="2016-03" db="EMBL/GenBank/DDBJ databases">
        <title>Comparative genomics of the ectomycorrhizal sister species Rhizopogon vinicolor and Rhizopogon vesiculosus (Basidiomycota: Boletales) reveals a divergence of the mating type B locus.</title>
        <authorList>
            <person name="Mujic A.B."/>
            <person name="Kuo A."/>
            <person name="Tritt A."/>
            <person name="Lipzen A."/>
            <person name="Chen C."/>
            <person name="Johnson J."/>
            <person name="Sharma A."/>
            <person name="Barry K."/>
            <person name="Grigoriev I.V."/>
            <person name="Spatafora J.W."/>
        </authorList>
    </citation>
    <scope>NUCLEOTIDE SEQUENCE [LARGE SCALE GENOMIC DNA]</scope>
    <source>
        <strain evidence="1 2">AM-OR11-056</strain>
    </source>
</reference>
<protein>
    <submittedName>
        <fullName evidence="1">Uncharacterized protein</fullName>
    </submittedName>
</protein>
<dbReference type="Proteomes" id="UP000183567">
    <property type="component" value="Unassembled WGS sequence"/>
</dbReference>
<dbReference type="OrthoDB" id="2748218at2759"/>
<dbReference type="EMBL" id="LVVM01000645">
    <property type="protein sequence ID" value="OJA20290.1"/>
    <property type="molecule type" value="Genomic_DNA"/>
</dbReference>
<accession>A0A1J8REU6</accession>
<evidence type="ECO:0000313" key="1">
    <source>
        <dbReference type="EMBL" id="OJA20290.1"/>
    </source>
</evidence>
<dbReference type="AlphaFoldDB" id="A0A1J8REU6"/>
<comment type="caution">
    <text evidence="1">The sequence shown here is derived from an EMBL/GenBank/DDBJ whole genome shotgun (WGS) entry which is preliminary data.</text>
</comment>
<sequence length="154" mass="17613">MQPKFNVRMTEYTLPLNKTRLLFLEAQPHENDAAAPPNLSNSILNPIGTVVQVTLKSRSASPSKKELAMFAIEKQDITTAIETLMLMHLNGSDKLPKHVVIRDRLLGYTLVGERKKWTYGQRKQFYWGGHPLRSGEDKWVFYFETVKPQVNEAA</sequence>
<proteinExistence type="predicted"/>
<organism evidence="1 2">
    <name type="scientific">Rhizopogon vesiculosus</name>
    <dbReference type="NCBI Taxonomy" id="180088"/>
    <lineage>
        <taxon>Eukaryota</taxon>
        <taxon>Fungi</taxon>
        <taxon>Dikarya</taxon>
        <taxon>Basidiomycota</taxon>
        <taxon>Agaricomycotina</taxon>
        <taxon>Agaricomycetes</taxon>
        <taxon>Agaricomycetidae</taxon>
        <taxon>Boletales</taxon>
        <taxon>Suillineae</taxon>
        <taxon>Rhizopogonaceae</taxon>
        <taxon>Rhizopogon</taxon>
    </lineage>
</organism>
<gene>
    <name evidence="1" type="ORF">AZE42_08132</name>
</gene>
<evidence type="ECO:0000313" key="2">
    <source>
        <dbReference type="Proteomes" id="UP000183567"/>
    </source>
</evidence>